<dbReference type="PANTHER" id="PTHR10465">
    <property type="entry name" value="TRANSMEMBRANE GTPASE FZO1"/>
    <property type="match status" value="1"/>
</dbReference>
<dbReference type="GO" id="GO:0005525">
    <property type="term" value="F:GTP binding"/>
    <property type="evidence" value="ECO:0007669"/>
    <property type="project" value="UniProtKB-KW"/>
</dbReference>
<dbReference type="InterPro" id="IPR027094">
    <property type="entry name" value="Mitofusin_fam"/>
</dbReference>
<keyword evidence="5" id="KW-0472">Membrane</keyword>
<evidence type="ECO:0000259" key="8">
    <source>
        <dbReference type="Pfam" id="PF04799"/>
    </source>
</evidence>
<reference evidence="9" key="1">
    <citation type="journal article" date="2023" name="G3 (Bethesda)">
        <title>Whole genome assembly and annotation of the endangered Caribbean coral Acropora cervicornis.</title>
        <authorList>
            <person name="Selwyn J.D."/>
            <person name="Vollmer S.V."/>
        </authorList>
    </citation>
    <scope>NUCLEOTIDE SEQUENCE</scope>
    <source>
        <strain evidence="9">K2</strain>
    </source>
</reference>
<dbReference type="SUPFAM" id="SSF111479">
    <property type="entry name" value="Fzo-like conserved region"/>
    <property type="match status" value="1"/>
</dbReference>
<dbReference type="GO" id="GO:0008053">
    <property type="term" value="P:mitochondrial fusion"/>
    <property type="evidence" value="ECO:0007669"/>
    <property type="project" value="InterPro"/>
</dbReference>
<evidence type="ECO:0000313" key="10">
    <source>
        <dbReference type="Proteomes" id="UP001249851"/>
    </source>
</evidence>
<keyword evidence="2" id="KW-0547">Nucleotide-binding</keyword>
<accession>A0AAD9V1B0</accession>
<evidence type="ECO:0000313" key="9">
    <source>
        <dbReference type="EMBL" id="KAK2557644.1"/>
    </source>
</evidence>
<sequence>MAKATRHLHHNEEQYVAKMNFRSERILQSQIDRLNREKLLQVKSLNAQVRNYERKLQKINERVLEVERLSQNSADPHQRPPTREHFKKLSSDAVRQRHMTTRVGYSYIDNLLGSSRPLVNRPLRWGINPSIPSLQRESLEPISFANASSKTFVTEIKGQPIYLRPREAVFIKQQKQSDLVLPQIVLNAKQNEAPKQKHNVKTVSFPNLSHTKEAKVQFTDEKRSELSSQEVNPHLPPILENEIQVKTLIPKGKIGENWTIGIGEERGYVTDELLASEACKVEDFNSKNTIESRETEKIRIKSPENGLSLGTPGVKQFTRSSETLTSEKEELETAGQHDSENKFKRALSLKDGEMNGVNGVSPLRNFVKAKQKINSTFGHIGKFLEDCNTFLLQCEIADDSIEDVKNFSSEMKVAFFGRTSNGKSTTVNAMLQDKILPMGIGHTTNCFLSVHGSDLPDPYILTAGSNDKRNVKLEHSSLVQVFWPKTRCKLLSEDVVLVDSPDLDSWIDKHCLDADVFVLVANAESTLMVTVKNQHLQRNISFLVDELKCVDQAQAEDRVFFVSSKEECISKSAIQTKFESHAVSGLKIANVVKDIMEQVVGCAFQRRSRLEKAKKEQEDRLEYVKEQLEICSHDAKRRIKEITSIVEGQVTDAMTEEIGRLGLLVNEFDHPFHPHPGFLKTYKKELYGHLERGLGRNMTARCSNSQTQVINDAQRDMADRLRSLLPPESPEFLLEPAATALDFQASYKLDVPSLCVDFREDIEFHFSLGWQAILRKFLAPHNASLAIALGANLQRNVRTLVPTAQYNTQSTEGRTATSSQVNSTCEMLRRPEGDEVAAAVITGLTSLTSRTGTLVVIAGGLIWKTVGWKLIALCAGLYSGVYVIERLRWNNSAKEKAFKKQFVEYATEKLHLVENIIELCKEITRLEKIENEAKILRNKASWFESELSQFITEFGLAKCKM</sequence>
<name>A0AAD9V1B0_ACRCE</name>
<feature type="region of interest" description="Disordered" evidence="6">
    <location>
        <begin position="68"/>
        <end position="91"/>
    </location>
</feature>
<dbReference type="Proteomes" id="UP001249851">
    <property type="component" value="Unassembled WGS sequence"/>
</dbReference>
<evidence type="ECO:0000256" key="6">
    <source>
        <dbReference type="SAM" id="MobiDB-lite"/>
    </source>
</evidence>
<dbReference type="Pfam" id="PF00350">
    <property type="entry name" value="Dynamin_N"/>
    <property type="match status" value="1"/>
</dbReference>
<feature type="domain" description="Dynamin N-terminal" evidence="7">
    <location>
        <begin position="413"/>
        <end position="457"/>
    </location>
</feature>
<dbReference type="Gene3D" id="1.20.5.110">
    <property type="match status" value="1"/>
</dbReference>
<evidence type="ECO:0000256" key="2">
    <source>
        <dbReference type="ARBA" id="ARBA00022741"/>
    </source>
</evidence>
<protein>
    <submittedName>
        <fullName evidence="9">Mitofusin-2</fullName>
    </submittedName>
</protein>
<feature type="compositionally biased region" description="Basic and acidic residues" evidence="6">
    <location>
        <begin position="76"/>
        <end position="90"/>
    </location>
</feature>
<dbReference type="InterPro" id="IPR006884">
    <property type="entry name" value="Fzo/mitofusin_HR2"/>
</dbReference>
<dbReference type="EMBL" id="JARQWQ010000048">
    <property type="protein sequence ID" value="KAK2557644.1"/>
    <property type="molecule type" value="Genomic_DNA"/>
</dbReference>
<gene>
    <name evidence="9" type="ORF">P5673_020002</name>
</gene>
<evidence type="ECO:0000256" key="4">
    <source>
        <dbReference type="ARBA" id="ARBA00023134"/>
    </source>
</evidence>
<dbReference type="InterPro" id="IPR045063">
    <property type="entry name" value="Dynamin_N"/>
</dbReference>
<reference evidence="9" key="2">
    <citation type="journal article" date="2023" name="Science">
        <title>Genomic signatures of disease resistance in endangered staghorn corals.</title>
        <authorList>
            <person name="Vollmer S.V."/>
            <person name="Selwyn J.D."/>
            <person name="Despard B.A."/>
            <person name="Roesel C.L."/>
        </authorList>
    </citation>
    <scope>NUCLEOTIDE SEQUENCE</scope>
    <source>
        <strain evidence="9">K2</strain>
    </source>
</reference>
<dbReference type="Pfam" id="PF04799">
    <property type="entry name" value="Fzo_mitofusin"/>
    <property type="match status" value="1"/>
</dbReference>
<comment type="subcellular location">
    <subcellularLocation>
        <location evidence="1">Membrane</location>
    </subcellularLocation>
</comment>
<evidence type="ECO:0000259" key="7">
    <source>
        <dbReference type="Pfam" id="PF00350"/>
    </source>
</evidence>
<feature type="domain" description="Fzo/mitofusin HR2" evidence="8">
    <location>
        <begin position="835"/>
        <end position="913"/>
    </location>
</feature>
<dbReference type="Gene3D" id="3.40.50.300">
    <property type="entry name" value="P-loop containing nucleotide triphosphate hydrolases"/>
    <property type="match status" value="1"/>
</dbReference>
<dbReference type="InterPro" id="IPR027417">
    <property type="entry name" value="P-loop_NTPase"/>
</dbReference>
<evidence type="ECO:0000256" key="5">
    <source>
        <dbReference type="ARBA" id="ARBA00023136"/>
    </source>
</evidence>
<evidence type="ECO:0000256" key="1">
    <source>
        <dbReference type="ARBA" id="ARBA00004370"/>
    </source>
</evidence>
<dbReference type="AlphaFoldDB" id="A0AAD9V1B0"/>
<dbReference type="GO" id="GO:0005741">
    <property type="term" value="C:mitochondrial outer membrane"/>
    <property type="evidence" value="ECO:0007669"/>
    <property type="project" value="InterPro"/>
</dbReference>
<comment type="caution">
    <text evidence="9">The sequence shown here is derived from an EMBL/GenBank/DDBJ whole genome shotgun (WGS) entry which is preliminary data.</text>
</comment>
<dbReference type="GO" id="GO:0003924">
    <property type="term" value="F:GTPase activity"/>
    <property type="evidence" value="ECO:0007669"/>
    <property type="project" value="InterPro"/>
</dbReference>
<dbReference type="GO" id="GO:0051646">
    <property type="term" value="P:mitochondrion localization"/>
    <property type="evidence" value="ECO:0007669"/>
    <property type="project" value="TreeGrafter"/>
</dbReference>
<dbReference type="PANTHER" id="PTHR10465:SF3">
    <property type="entry name" value="TRANSMEMBRANE GTPASE MARF-RELATED"/>
    <property type="match status" value="1"/>
</dbReference>
<keyword evidence="10" id="KW-1185">Reference proteome</keyword>
<organism evidence="9 10">
    <name type="scientific">Acropora cervicornis</name>
    <name type="common">Staghorn coral</name>
    <dbReference type="NCBI Taxonomy" id="6130"/>
    <lineage>
        <taxon>Eukaryota</taxon>
        <taxon>Metazoa</taxon>
        <taxon>Cnidaria</taxon>
        <taxon>Anthozoa</taxon>
        <taxon>Hexacorallia</taxon>
        <taxon>Scleractinia</taxon>
        <taxon>Astrocoeniina</taxon>
        <taxon>Acroporidae</taxon>
        <taxon>Acropora</taxon>
    </lineage>
</organism>
<keyword evidence="3" id="KW-0378">Hydrolase</keyword>
<dbReference type="SUPFAM" id="SSF52540">
    <property type="entry name" value="P-loop containing nucleoside triphosphate hydrolases"/>
    <property type="match status" value="1"/>
</dbReference>
<evidence type="ECO:0000256" key="3">
    <source>
        <dbReference type="ARBA" id="ARBA00022801"/>
    </source>
</evidence>
<keyword evidence="4" id="KW-0342">GTP-binding</keyword>
<feature type="region of interest" description="Disordered" evidence="6">
    <location>
        <begin position="303"/>
        <end position="340"/>
    </location>
</feature>
<proteinExistence type="predicted"/>